<name>A0ABW0LK75_9BACI</name>
<organism evidence="5 6">
    <name type="scientific">Lederbergia graminis</name>
    <dbReference type="NCBI Taxonomy" id="735518"/>
    <lineage>
        <taxon>Bacteria</taxon>
        <taxon>Bacillati</taxon>
        <taxon>Bacillota</taxon>
        <taxon>Bacilli</taxon>
        <taxon>Bacillales</taxon>
        <taxon>Bacillaceae</taxon>
        <taxon>Lederbergia</taxon>
    </lineage>
</organism>
<dbReference type="InterPro" id="IPR011991">
    <property type="entry name" value="ArsR-like_HTH"/>
</dbReference>
<dbReference type="CDD" id="cd00090">
    <property type="entry name" value="HTH_ARSR"/>
    <property type="match status" value="1"/>
</dbReference>
<evidence type="ECO:0000313" key="5">
    <source>
        <dbReference type="EMBL" id="MFC5466304.1"/>
    </source>
</evidence>
<keyword evidence="2" id="KW-0238">DNA-binding</keyword>
<evidence type="ECO:0000313" key="6">
    <source>
        <dbReference type="Proteomes" id="UP001596147"/>
    </source>
</evidence>
<dbReference type="InterPro" id="IPR001845">
    <property type="entry name" value="HTH_ArsR_DNA-bd_dom"/>
</dbReference>
<dbReference type="PANTHER" id="PTHR43132">
    <property type="entry name" value="ARSENICAL RESISTANCE OPERON REPRESSOR ARSR-RELATED"/>
    <property type="match status" value="1"/>
</dbReference>
<evidence type="ECO:0000256" key="2">
    <source>
        <dbReference type="ARBA" id="ARBA00023125"/>
    </source>
</evidence>
<dbReference type="InterPro" id="IPR036388">
    <property type="entry name" value="WH-like_DNA-bd_sf"/>
</dbReference>
<dbReference type="Proteomes" id="UP001596147">
    <property type="component" value="Unassembled WGS sequence"/>
</dbReference>
<dbReference type="InterPro" id="IPR036390">
    <property type="entry name" value="WH_DNA-bd_sf"/>
</dbReference>
<dbReference type="RefSeq" id="WP_382354149.1">
    <property type="nucleotide sequence ID" value="NZ_JBHSMC010000025.1"/>
</dbReference>
<reference evidence="6" key="1">
    <citation type="journal article" date="2019" name="Int. J. Syst. Evol. Microbiol.">
        <title>The Global Catalogue of Microorganisms (GCM) 10K type strain sequencing project: providing services to taxonomists for standard genome sequencing and annotation.</title>
        <authorList>
            <consortium name="The Broad Institute Genomics Platform"/>
            <consortium name="The Broad Institute Genome Sequencing Center for Infectious Disease"/>
            <person name="Wu L."/>
            <person name="Ma J."/>
        </authorList>
    </citation>
    <scope>NUCLEOTIDE SEQUENCE [LARGE SCALE GENOMIC DNA]</scope>
    <source>
        <strain evidence="6">CGMCC 1.12237</strain>
    </source>
</reference>
<evidence type="ECO:0000256" key="1">
    <source>
        <dbReference type="ARBA" id="ARBA00023015"/>
    </source>
</evidence>
<dbReference type="InterPro" id="IPR051011">
    <property type="entry name" value="Metal_resp_trans_reg"/>
</dbReference>
<proteinExistence type="predicted"/>
<dbReference type="PANTHER" id="PTHR43132:SF2">
    <property type="entry name" value="ARSENICAL RESISTANCE OPERON REPRESSOR ARSR-RELATED"/>
    <property type="match status" value="1"/>
</dbReference>
<comment type="caution">
    <text evidence="5">The sequence shown here is derived from an EMBL/GenBank/DDBJ whole genome shotgun (WGS) entry which is preliminary data.</text>
</comment>
<dbReference type="SUPFAM" id="SSF46785">
    <property type="entry name" value="Winged helix' DNA-binding domain"/>
    <property type="match status" value="1"/>
</dbReference>
<protein>
    <submittedName>
        <fullName evidence="5">ArsR/SmtB family transcription factor</fullName>
    </submittedName>
</protein>
<feature type="domain" description="HTH arsR-type" evidence="4">
    <location>
        <begin position="11"/>
        <end position="93"/>
    </location>
</feature>
<evidence type="ECO:0000256" key="3">
    <source>
        <dbReference type="ARBA" id="ARBA00023163"/>
    </source>
</evidence>
<dbReference type="SMART" id="SM00418">
    <property type="entry name" value="HTH_ARSR"/>
    <property type="match status" value="1"/>
</dbReference>
<evidence type="ECO:0000259" key="4">
    <source>
        <dbReference type="SMART" id="SM00418"/>
    </source>
</evidence>
<keyword evidence="3" id="KW-0804">Transcription</keyword>
<sequence>MQIPFNKENLPILEALASETRMNIIELLASNDMNIKQLSEALGITSSIVARHVRQLEEAKVIKTKHIPGKSGLQKVSTLAIENINIIFPKKVFPDYLVKEVSLPVGMYTDFEAHPTCGLATAHSVIGLDEPKVFMDSRRMDASIIWLSKGFVEYRIPNPLTENQQLALLELSMELSSEFPYSNNNWPSDISFAINGKDIGTWTCPGNFSDTRGKFTPGWWSDNSSQYGLLKTLRITPYNVAIDGDIISDESIYTLHFDEEIIKLRIEIKEDATHVGGFTIFGKGFGNWDQNIEWKFYYTEKK</sequence>
<dbReference type="EMBL" id="JBHSMC010000025">
    <property type="protein sequence ID" value="MFC5466304.1"/>
    <property type="molecule type" value="Genomic_DNA"/>
</dbReference>
<accession>A0ABW0LK75</accession>
<keyword evidence="1" id="KW-0805">Transcription regulation</keyword>
<gene>
    <name evidence="5" type="ORF">ACFPM4_16415</name>
</gene>
<dbReference type="Pfam" id="PF01022">
    <property type="entry name" value="HTH_5"/>
    <property type="match status" value="1"/>
</dbReference>
<dbReference type="Gene3D" id="1.10.10.10">
    <property type="entry name" value="Winged helix-like DNA-binding domain superfamily/Winged helix DNA-binding domain"/>
    <property type="match status" value="1"/>
</dbReference>
<keyword evidence="6" id="KW-1185">Reference proteome</keyword>